<comment type="similarity">
    <text evidence="1">Belongs to the sigma-70 factor family. ECF subfamily.</text>
</comment>
<evidence type="ECO:0000256" key="2">
    <source>
        <dbReference type="ARBA" id="ARBA00023015"/>
    </source>
</evidence>
<dbReference type="Proteomes" id="UP001332243">
    <property type="component" value="Unassembled WGS sequence"/>
</dbReference>
<dbReference type="InterPro" id="IPR013324">
    <property type="entry name" value="RNA_pol_sigma_r3/r4-like"/>
</dbReference>
<dbReference type="Pfam" id="PF04542">
    <property type="entry name" value="Sigma70_r2"/>
    <property type="match status" value="1"/>
</dbReference>
<evidence type="ECO:0000256" key="3">
    <source>
        <dbReference type="ARBA" id="ARBA00023082"/>
    </source>
</evidence>
<evidence type="ECO:0000256" key="4">
    <source>
        <dbReference type="ARBA" id="ARBA00023125"/>
    </source>
</evidence>
<dbReference type="SUPFAM" id="SSF88659">
    <property type="entry name" value="Sigma3 and sigma4 domains of RNA polymerase sigma factors"/>
    <property type="match status" value="1"/>
</dbReference>
<dbReference type="InterPro" id="IPR013325">
    <property type="entry name" value="RNA_pol_sigma_r2"/>
</dbReference>
<dbReference type="PANTHER" id="PTHR43133">
    <property type="entry name" value="RNA POLYMERASE ECF-TYPE SIGMA FACTO"/>
    <property type="match status" value="1"/>
</dbReference>
<name>A0ABU7RNS1_9ACTN</name>
<dbReference type="InterPro" id="IPR013249">
    <property type="entry name" value="RNA_pol_sigma70_r4_t2"/>
</dbReference>
<evidence type="ECO:0000259" key="8">
    <source>
        <dbReference type="Pfam" id="PF08281"/>
    </source>
</evidence>
<evidence type="ECO:0000256" key="5">
    <source>
        <dbReference type="ARBA" id="ARBA00023163"/>
    </source>
</evidence>
<keyword evidence="3" id="KW-0731">Sigma factor</keyword>
<dbReference type="InterPro" id="IPR014284">
    <property type="entry name" value="RNA_pol_sigma-70_dom"/>
</dbReference>
<evidence type="ECO:0000256" key="6">
    <source>
        <dbReference type="SAM" id="MobiDB-lite"/>
    </source>
</evidence>
<keyword evidence="2" id="KW-0805">Transcription regulation</keyword>
<dbReference type="CDD" id="cd06171">
    <property type="entry name" value="Sigma70_r4"/>
    <property type="match status" value="1"/>
</dbReference>
<dbReference type="RefSeq" id="WP_331213224.1">
    <property type="nucleotide sequence ID" value="NZ_JAZGQK010000005.1"/>
</dbReference>
<dbReference type="InterPro" id="IPR039425">
    <property type="entry name" value="RNA_pol_sigma-70-like"/>
</dbReference>
<comment type="caution">
    <text evidence="9">The sequence shown here is derived from an EMBL/GenBank/DDBJ whole genome shotgun (WGS) entry which is preliminary data.</text>
</comment>
<sequence length="183" mass="20840">MPEPESFDDFVRACSHRLYRVGCLLTGGDRTRAEDLVAEVLARVYLSWHRIRPGDGFGYARRTMINLHTDWWRRLRRRRETLTGQVPDVSDAMDHGGRLAQQDSVLRALRQLTRRERAVVVLRYFLDLTEQDTAVELGVSLGTVKSTNARALAKLRVSPDLVESSRSSDLPLRVGAPTRPRES</sequence>
<dbReference type="PANTHER" id="PTHR43133:SF50">
    <property type="entry name" value="ECF RNA POLYMERASE SIGMA FACTOR SIGM"/>
    <property type="match status" value="1"/>
</dbReference>
<organism evidence="9 10">
    <name type="scientific">Plantactinospora sonchi</name>
    <dbReference type="NCBI Taxonomy" id="1544735"/>
    <lineage>
        <taxon>Bacteria</taxon>
        <taxon>Bacillati</taxon>
        <taxon>Actinomycetota</taxon>
        <taxon>Actinomycetes</taxon>
        <taxon>Micromonosporales</taxon>
        <taxon>Micromonosporaceae</taxon>
        <taxon>Plantactinospora</taxon>
    </lineage>
</organism>
<dbReference type="Pfam" id="PF08281">
    <property type="entry name" value="Sigma70_r4_2"/>
    <property type="match status" value="1"/>
</dbReference>
<evidence type="ECO:0000256" key="1">
    <source>
        <dbReference type="ARBA" id="ARBA00010641"/>
    </source>
</evidence>
<keyword evidence="10" id="KW-1185">Reference proteome</keyword>
<keyword evidence="4" id="KW-0238">DNA-binding</keyword>
<evidence type="ECO:0000313" key="10">
    <source>
        <dbReference type="Proteomes" id="UP001332243"/>
    </source>
</evidence>
<proteinExistence type="inferred from homology"/>
<keyword evidence="5" id="KW-0804">Transcription</keyword>
<dbReference type="Gene3D" id="1.10.1740.10">
    <property type="match status" value="1"/>
</dbReference>
<feature type="domain" description="RNA polymerase sigma-70 region 2" evidence="7">
    <location>
        <begin position="11"/>
        <end position="78"/>
    </location>
</feature>
<dbReference type="Gene3D" id="1.10.10.10">
    <property type="entry name" value="Winged helix-like DNA-binding domain superfamily/Winged helix DNA-binding domain"/>
    <property type="match status" value="1"/>
</dbReference>
<feature type="domain" description="RNA polymerase sigma factor 70 region 4 type 2" evidence="8">
    <location>
        <begin position="104"/>
        <end position="155"/>
    </location>
</feature>
<feature type="region of interest" description="Disordered" evidence="6">
    <location>
        <begin position="164"/>
        <end position="183"/>
    </location>
</feature>
<evidence type="ECO:0000259" key="7">
    <source>
        <dbReference type="Pfam" id="PF04542"/>
    </source>
</evidence>
<gene>
    <name evidence="9" type="ORF">V1633_06260</name>
</gene>
<dbReference type="InterPro" id="IPR007627">
    <property type="entry name" value="RNA_pol_sigma70_r2"/>
</dbReference>
<dbReference type="InterPro" id="IPR014325">
    <property type="entry name" value="RNA_pol_sigma-E_actinobac"/>
</dbReference>
<accession>A0ABU7RNS1</accession>
<dbReference type="EMBL" id="JAZGQK010000005">
    <property type="protein sequence ID" value="MEE6258095.1"/>
    <property type="molecule type" value="Genomic_DNA"/>
</dbReference>
<dbReference type="NCBIfam" id="TIGR02983">
    <property type="entry name" value="SigE-fam_strep"/>
    <property type="match status" value="1"/>
</dbReference>
<protein>
    <submittedName>
        <fullName evidence="9">SigE family RNA polymerase sigma factor</fullName>
    </submittedName>
</protein>
<dbReference type="NCBIfam" id="TIGR02937">
    <property type="entry name" value="sigma70-ECF"/>
    <property type="match status" value="1"/>
</dbReference>
<dbReference type="InterPro" id="IPR036388">
    <property type="entry name" value="WH-like_DNA-bd_sf"/>
</dbReference>
<reference evidence="9 10" key="1">
    <citation type="submission" date="2024-01" db="EMBL/GenBank/DDBJ databases">
        <title>Genome insights into Plantactinospora sonchi sp. nov.</title>
        <authorList>
            <person name="Wang L."/>
        </authorList>
    </citation>
    <scope>NUCLEOTIDE SEQUENCE [LARGE SCALE GENOMIC DNA]</scope>
    <source>
        <strain evidence="9 10">NEAU-QY2</strain>
    </source>
</reference>
<evidence type="ECO:0000313" key="9">
    <source>
        <dbReference type="EMBL" id="MEE6258095.1"/>
    </source>
</evidence>
<dbReference type="SUPFAM" id="SSF88946">
    <property type="entry name" value="Sigma2 domain of RNA polymerase sigma factors"/>
    <property type="match status" value="1"/>
</dbReference>